<dbReference type="AlphaFoldDB" id="F4KJN5"/>
<proteinExistence type="inferred from homology"/>
<dbReference type="EMBL" id="CP002689">
    <property type="protein sequence ID" value="AEE12612.1"/>
    <property type="molecule type" value="Genomic_DNA"/>
</dbReference>
<evidence type="ECO:0000256" key="1">
    <source>
        <dbReference type="ARBA" id="ARBA00001231"/>
    </source>
</evidence>
<dbReference type="Gene3D" id="3.20.20.300">
    <property type="entry name" value="Glycoside hydrolase, family 3, N-terminal domain"/>
    <property type="match status" value="1"/>
</dbReference>
<keyword evidence="5 7" id="KW-0326">Glycosidase</keyword>
<dbReference type="KEGG" id="pah:Poras_0662"/>
<accession>F4KJN5</accession>
<dbReference type="HOGENOM" id="CLU_008392_0_2_10"/>
<evidence type="ECO:0000256" key="3">
    <source>
        <dbReference type="ARBA" id="ARBA00012663"/>
    </source>
</evidence>
<evidence type="ECO:0000313" key="7">
    <source>
        <dbReference type="EMBL" id="AEE12612.1"/>
    </source>
</evidence>
<dbReference type="InterPro" id="IPR017853">
    <property type="entry name" value="GH"/>
</dbReference>
<dbReference type="InterPro" id="IPR050226">
    <property type="entry name" value="NagZ_Beta-hexosaminidase"/>
</dbReference>
<feature type="domain" description="Glycoside hydrolase family 3 N-terminal" evidence="6">
    <location>
        <begin position="78"/>
        <end position="392"/>
    </location>
</feature>
<dbReference type="GO" id="GO:0009254">
    <property type="term" value="P:peptidoglycan turnover"/>
    <property type="evidence" value="ECO:0007669"/>
    <property type="project" value="TreeGrafter"/>
</dbReference>
<evidence type="ECO:0000313" key="8">
    <source>
        <dbReference type="Proteomes" id="UP000006545"/>
    </source>
</evidence>
<dbReference type="GO" id="GO:0004563">
    <property type="term" value="F:beta-N-acetylhexosaminidase activity"/>
    <property type="evidence" value="ECO:0007669"/>
    <property type="project" value="UniProtKB-EC"/>
</dbReference>
<dbReference type="GO" id="GO:0005975">
    <property type="term" value="P:carbohydrate metabolic process"/>
    <property type="evidence" value="ECO:0007669"/>
    <property type="project" value="InterPro"/>
</dbReference>
<dbReference type="RefSeq" id="WP_013760170.1">
    <property type="nucleotide sequence ID" value="NC_015501.1"/>
</dbReference>
<dbReference type="PANTHER" id="PTHR30480:SF13">
    <property type="entry name" value="BETA-HEXOSAMINIDASE"/>
    <property type="match status" value="1"/>
</dbReference>
<protein>
    <recommendedName>
        <fullName evidence="3">beta-N-acetylhexosaminidase</fullName>
        <ecNumber evidence="3">3.2.1.52</ecNumber>
    </recommendedName>
</protein>
<dbReference type="Pfam" id="PF00933">
    <property type="entry name" value="Glyco_hydro_3"/>
    <property type="match status" value="1"/>
</dbReference>
<dbReference type="PANTHER" id="PTHR30480">
    <property type="entry name" value="BETA-HEXOSAMINIDASE-RELATED"/>
    <property type="match status" value="1"/>
</dbReference>
<reference evidence="8" key="1">
    <citation type="submission" date="2011-04" db="EMBL/GenBank/DDBJ databases">
        <title>The complete genome of Porphyromonas asaccharolytica DSM 20707.</title>
        <authorList>
            <person name="Lucas S."/>
            <person name="Han J."/>
            <person name="Lapidus A."/>
            <person name="Bruce D."/>
            <person name="Goodwin L."/>
            <person name="Pitluck S."/>
            <person name="Peters L."/>
            <person name="Kyrpides N."/>
            <person name="Mavromatis K."/>
            <person name="Ivanova N."/>
            <person name="Ovchinnikova G."/>
            <person name="Pagani I."/>
            <person name="Lu M."/>
            <person name="Detter J.C."/>
            <person name="Tapia R."/>
            <person name="Han C."/>
            <person name="Land M."/>
            <person name="Hauser L."/>
            <person name="Markowitz V."/>
            <person name="Cheng J.-F."/>
            <person name="Hugenholtz P."/>
            <person name="Woyke T."/>
            <person name="Wu D."/>
            <person name="Gronow S."/>
            <person name="Wellnitz S."/>
            <person name="Brambilla E."/>
            <person name="Klenk H.-P."/>
            <person name="Eisen J.A."/>
        </authorList>
    </citation>
    <scope>NUCLEOTIDE SEQUENCE [LARGE SCALE GENOMIC DNA]</scope>
    <source>
        <strain evidence="8">ATCC 25260 / DSM 20707 / VPI 4198</strain>
    </source>
</reference>
<dbReference type="EC" id="3.2.1.52" evidence="3"/>
<evidence type="ECO:0000256" key="5">
    <source>
        <dbReference type="ARBA" id="ARBA00023295"/>
    </source>
</evidence>
<keyword evidence="8" id="KW-1185">Reference proteome</keyword>
<dbReference type="InterPro" id="IPR001764">
    <property type="entry name" value="Glyco_hydro_3_N"/>
</dbReference>
<gene>
    <name evidence="7" type="ordered locus">Poras_0662</name>
</gene>
<evidence type="ECO:0000256" key="2">
    <source>
        <dbReference type="ARBA" id="ARBA00005336"/>
    </source>
</evidence>
<name>F4KJN5_PORAD</name>
<keyword evidence="4 7" id="KW-0378">Hydrolase</keyword>
<dbReference type="STRING" id="879243.Poras_0662"/>
<organism evidence="7 8">
    <name type="scientific">Porphyromonas asaccharolytica (strain ATCC 25260 / DSM 20707 / BCRC 10618 / CCUG 7834 / JCM 6326 / LMG 13178 / VPI 4198 / B440)</name>
    <name type="common">Bacteroides asaccharolyticus</name>
    <dbReference type="NCBI Taxonomy" id="879243"/>
    <lineage>
        <taxon>Bacteria</taxon>
        <taxon>Pseudomonadati</taxon>
        <taxon>Bacteroidota</taxon>
        <taxon>Bacteroidia</taxon>
        <taxon>Bacteroidales</taxon>
        <taxon>Porphyromonadaceae</taxon>
        <taxon>Porphyromonas</taxon>
    </lineage>
</organism>
<evidence type="ECO:0000256" key="4">
    <source>
        <dbReference type="ARBA" id="ARBA00022801"/>
    </source>
</evidence>
<dbReference type="Proteomes" id="UP000006545">
    <property type="component" value="Chromosome"/>
</dbReference>
<comment type="catalytic activity">
    <reaction evidence="1">
        <text>Hydrolysis of terminal non-reducing N-acetyl-D-hexosamine residues in N-acetyl-beta-D-hexosaminides.</text>
        <dbReference type="EC" id="3.2.1.52"/>
    </reaction>
</comment>
<comment type="similarity">
    <text evidence="2">Belongs to the glycosyl hydrolase 3 family.</text>
</comment>
<evidence type="ECO:0000259" key="6">
    <source>
        <dbReference type="Pfam" id="PF00933"/>
    </source>
</evidence>
<dbReference type="SUPFAM" id="SSF51445">
    <property type="entry name" value="(Trans)glycosidases"/>
    <property type="match status" value="1"/>
</dbReference>
<sequence>MNYLLRSDRWLVSLYARVRGWRPSGRLVSSVSLLLVLLVGCAGADTAAQQLPTHLLDIYDQRTDSLLQEATRQLQKMTIEEQIGQLIIPIWEPRYDSASQARYLQLIDKIRPGGILFRKGEAYDQYRLTRLLQERSRIPLLITADAEWGLAMRLQGTIRYPRMKLLADHCTPEEMYTLGQHMALQCRVMGIQVSFAPVLDVNNNPKNPVIGTRSLGATPDIVISHGLALARGMEDGGVLSVAKHFPGHGNTDKDSHKTLPTVSGSLEELQQVELAPFRAYIEAGLGGIMVAHLSVPALEPDVTCPSSLSHAVVTELLREQMGFKGLIFTDGLEMRGVQRAEGLPISVAAILAGNDLLLGPLDPLQSYKELLSAYHAGILSEETIRDRCLRILCYKLLLHAGEMLERSIYNKEELYEALHTPELVSFAEQLQNKVSHKK</sequence>
<dbReference type="eggNOG" id="COG1472">
    <property type="taxonomic scope" value="Bacteria"/>
</dbReference>
<dbReference type="InterPro" id="IPR036962">
    <property type="entry name" value="Glyco_hydro_3_N_sf"/>
</dbReference>